<feature type="region of interest" description="Disordered" evidence="1">
    <location>
        <begin position="1"/>
        <end position="42"/>
    </location>
</feature>
<feature type="compositionally biased region" description="Polar residues" evidence="1">
    <location>
        <begin position="14"/>
        <end position="34"/>
    </location>
</feature>
<dbReference type="Proteomes" id="UP000324222">
    <property type="component" value="Unassembled WGS sequence"/>
</dbReference>
<evidence type="ECO:0000256" key="1">
    <source>
        <dbReference type="SAM" id="MobiDB-lite"/>
    </source>
</evidence>
<evidence type="ECO:0000313" key="2">
    <source>
        <dbReference type="EMBL" id="MPC28616.1"/>
    </source>
</evidence>
<dbReference type="AlphaFoldDB" id="A0A5B7E5Y7"/>
<dbReference type="EMBL" id="VSRR010001942">
    <property type="protein sequence ID" value="MPC28616.1"/>
    <property type="molecule type" value="Genomic_DNA"/>
</dbReference>
<reference evidence="2 3" key="1">
    <citation type="submission" date="2019-05" db="EMBL/GenBank/DDBJ databases">
        <title>Another draft genome of Portunus trituberculatus and its Hox gene families provides insights of decapod evolution.</title>
        <authorList>
            <person name="Jeong J.-H."/>
            <person name="Song I."/>
            <person name="Kim S."/>
            <person name="Choi T."/>
            <person name="Kim D."/>
            <person name="Ryu S."/>
            <person name="Kim W."/>
        </authorList>
    </citation>
    <scope>NUCLEOTIDE SEQUENCE [LARGE SCALE GENOMIC DNA]</scope>
    <source>
        <tissue evidence="2">Muscle</tissue>
    </source>
</reference>
<organism evidence="2 3">
    <name type="scientific">Portunus trituberculatus</name>
    <name type="common">Swimming crab</name>
    <name type="synonym">Neptunus trituberculatus</name>
    <dbReference type="NCBI Taxonomy" id="210409"/>
    <lineage>
        <taxon>Eukaryota</taxon>
        <taxon>Metazoa</taxon>
        <taxon>Ecdysozoa</taxon>
        <taxon>Arthropoda</taxon>
        <taxon>Crustacea</taxon>
        <taxon>Multicrustacea</taxon>
        <taxon>Malacostraca</taxon>
        <taxon>Eumalacostraca</taxon>
        <taxon>Eucarida</taxon>
        <taxon>Decapoda</taxon>
        <taxon>Pleocyemata</taxon>
        <taxon>Brachyura</taxon>
        <taxon>Eubrachyura</taxon>
        <taxon>Portunoidea</taxon>
        <taxon>Portunidae</taxon>
        <taxon>Portuninae</taxon>
        <taxon>Portunus</taxon>
    </lineage>
</organism>
<accession>A0A5B7E5Y7</accession>
<gene>
    <name evidence="2" type="ORF">E2C01_021823</name>
</gene>
<name>A0A5B7E5Y7_PORTR</name>
<sequence length="89" mass="9908">MALIKGKHVHIHQNKCTSGARSRNSEQPKVSFKSTRTELGRENIHASKVCPKMRSNNSCGEETATPRHTKLLWLQPERAACSVQASPQT</sequence>
<proteinExistence type="predicted"/>
<comment type="caution">
    <text evidence="2">The sequence shown here is derived from an EMBL/GenBank/DDBJ whole genome shotgun (WGS) entry which is preliminary data.</text>
</comment>
<keyword evidence="3" id="KW-1185">Reference proteome</keyword>
<evidence type="ECO:0000313" key="3">
    <source>
        <dbReference type="Proteomes" id="UP000324222"/>
    </source>
</evidence>
<protein>
    <submittedName>
        <fullName evidence="2">Uncharacterized protein</fullName>
    </submittedName>
</protein>
<feature type="compositionally biased region" description="Basic residues" evidence="1">
    <location>
        <begin position="1"/>
        <end position="13"/>
    </location>
</feature>